<dbReference type="PIRSF" id="PIRSF000876">
    <property type="entry name" value="RR_chemtxs_CheB"/>
    <property type="match status" value="1"/>
</dbReference>
<dbReference type="EC" id="3.5.1.44" evidence="4"/>
<comment type="subcellular location">
    <subcellularLocation>
        <location evidence="4">Cytoplasm</location>
    </subcellularLocation>
</comment>
<dbReference type="Pfam" id="PF00072">
    <property type="entry name" value="Response_reg"/>
    <property type="match status" value="1"/>
</dbReference>
<dbReference type="InterPro" id="IPR000673">
    <property type="entry name" value="Sig_transdc_resp-reg_Me-estase"/>
</dbReference>
<evidence type="ECO:0000313" key="10">
    <source>
        <dbReference type="Proteomes" id="UP001241747"/>
    </source>
</evidence>
<gene>
    <name evidence="4" type="primary">cheB</name>
    <name evidence="9" type="ORF">QOZ94_003511</name>
</gene>
<keyword evidence="10" id="KW-1185">Reference proteome</keyword>
<evidence type="ECO:0000256" key="4">
    <source>
        <dbReference type="HAMAP-Rule" id="MF_00099"/>
    </source>
</evidence>
<keyword evidence="4 6" id="KW-0597">Phosphoprotein</keyword>
<dbReference type="Gene3D" id="3.40.50.2300">
    <property type="match status" value="1"/>
</dbReference>
<dbReference type="InterPro" id="IPR008248">
    <property type="entry name" value="CheB-like"/>
</dbReference>
<dbReference type="EMBL" id="JAUSVY010000009">
    <property type="protein sequence ID" value="MDQ0506697.1"/>
    <property type="molecule type" value="Genomic_DNA"/>
</dbReference>
<evidence type="ECO:0000256" key="5">
    <source>
        <dbReference type="PROSITE-ProRule" id="PRU00050"/>
    </source>
</evidence>
<feature type="modified residue" description="4-aspartylphosphate" evidence="4 6">
    <location>
        <position position="69"/>
    </location>
</feature>
<dbReference type="GO" id="GO:0008984">
    <property type="term" value="F:protein-glutamate methylesterase activity"/>
    <property type="evidence" value="ECO:0007669"/>
    <property type="project" value="UniProtKB-EC"/>
</dbReference>
<dbReference type="InterPro" id="IPR035909">
    <property type="entry name" value="CheB_C"/>
</dbReference>
<dbReference type="SUPFAM" id="SSF52172">
    <property type="entry name" value="CheY-like"/>
    <property type="match status" value="1"/>
</dbReference>
<dbReference type="Pfam" id="PF01339">
    <property type="entry name" value="CheB_methylest"/>
    <property type="match status" value="1"/>
</dbReference>
<dbReference type="NCBIfam" id="NF001965">
    <property type="entry name" value="PRK00742.1"/>
    <property type="match status" value="1"/>
</dbReference>
<feature type="domain" description="CheB-type methylesterase" evidence="8">
    <location>
        <begin position="197"/>
        <end position="393"/>
    </location>
</feature>
<evidence type="ECO:0000259" key="7">
    <source>
        <dbReference type="PROSITE" id="PS50110"/>
    </source>
</evidence>
<keyword evidence="2 4" id="KW-0378">Hydrolase</keyword>
<dbReference type="InterPro" id="IPR011006">
    <property type="entry name" value="CheY-like_superfamily"/>
</dbReference>
<dbReference type="Gene3D" id="3.40.50.180">
    <property type="entry name" value="Methylesterase CheB, C-terminal domain"/>
    <property type="match status" value="1"/>
</dbReference>
<dbReference type="CDD" id="cd16432">
    <property type="entry name" value="CheB_Rec"/>
    <property type="match status" value="1"/>
</dbReference>
<comment type="PTM">
    <text evidence="4">Phosphorylated by CheA. Phosphorylation of the N-terminal regulatory domain activates the methylesterase activity.</text>
</comment>
<feature type="active site" evidence="4 5">
    <location>
        <position position="211"/>
    </location>
</feature>
<evidence type="ECO:0000256" key="6">
    <source>
        <dbReference type="PROSITE-ProRule" id="PRU00169"/>
    </source>
</evidence>
<dbReference type="InterPro" id="IPR001789">
    <property type="entry name" value="Sig_transdc_resp-reg_receiver"/>
</dbReference>
<keyword evidence="1 4" id="KW-0145">Chemotaxis</keyword>
<proteinExistence type="inferred from homology"/>
<comment type="caution">
    <text evidence="9">The sequence shown here is derived from an EMBL/GenBank/DDBJ whole genome shotgun (WGS) entry which is preliminary data.</text>
</comment>
<organism evidence="9 10">
    <name type="scientific">Xanthobacter agilis</name>
    <dbReference type="NCBI Taxonomy" id="47492"/>
    <lineage>
        <taxon>Bacteria</taxon>
        <taxon>Pseudomonadati</taxon>
        <taxon>Pseudomonadota</taxon>
        <taxon>Alphaproteobacteria</taxon>
        <taxon>Hyphomicrobiales</taxon>
        <taxon>Xanthobacteraceae</taxon>
        <taxon>Xanthobacter</taxon>
    </lineage>
</organism>
<accession>A0ABU0LHT3</accession>
<dbReference type="Proteomes" id="UP001241747">
    <property type="component" value="Unassembled WGS sequence"/>
</dbReference>
<comment type="similarity">
    <text evidence="4">Belongs to the CheB family.</text>
</comment>
<dbReference type="EC" id="3.1.1.61" evidence="4"/>
<protein>
    <recommendedName>
        <fullName evidence="4">Protein-glutamate methylesterase/protein-glutamine glutaminase</fullName>
        <ecNumber evidence="4">3.1.1.61</ecNumber>
        <ecNumber evidence="4">3.5.1.44</ecNumber>
    </recommendedName>
</protein>
<dbReference type="RefSeq" id="WP_237345365.1">
    <property type="nucleotide sequence ID" value="NZ_JABWGX010000009.1"/>
</dbReference>
<comment type="domain">
    <text evidence="4">Contains a C-terminal catalytic domain, and an N-terminal region which modulates catalytic activity.</text>
</comment>
<evidence type="ECO:0000256" key="2">
    <source>
        <dbReference type="ARBA" id="ARBA00022801"/>
    </source>
</evidence>
<comment type="catalytic activity">
    <reaction evidence="4">
        <text>L-glutaminyl-[protein] + H2O = L-glutamyl-[protein] + NH4(+)</text>
        <dbReference type="Rhea" id="RHEA:16441"/>
        <dbReference type="Rhea" id="RHEA-COMP:10207"/>
        <dbReference type="Rhea" id="RHEA-COMP:10208"/>
        <dbReference type="ChEBI" id="CHEBI:15377"/>
        <dbReference type="ChEBI" id="CHEBI:28938"/>
        <dbReference type="ChEBI" id="CHEBI:29973"/>
        <dbReference type="ChEBI" id="CHEBI:30011"/>
        <dbReference type="EC" id="3.5.1.44"/>
    </reaction>
</comment>
<dbReference type="CDD" id="cd17541">
    <property type="entry name" value="REC_CheB-like"/>
    <property type="match status" value="1"/>
</dbReference>
<evidence type="ECO:0000256" key="1">
    <source>
        <dbReference type="ARBA" id="ARBA00022500"/>
    </source>
</evidence>
<dbReference type="SMART" id="SM00448">
    <property type="entry name" value="REC"/>
    <property type="match status" value="1"/>
</dbReference>
<dbReference type="PROSITE" id="PS50122">
    <property type="entry name" value="CHEB"/>
    <property type="match status" value="1"/>
</dbReference>
<sequence length="395" mass="40566">MTVSRSAPDSPTQAPLIRVMVVDDSVFVRGIVARWLGEDPTLEVVATHANGRRAVDDMARSQPDVVILDLEMPEMDGLTALPLILKQRPGTMVVVASTLTRRGAEVSLKALTLGAADYLPKPEAGAGMFNADDFKRELIAKVRSLGAKAQRRRGVADAGRAAAPSGVPAPRAVAGAGAAAAITPRPAASAAAMRLRPYSMSPVAVLAVGSSTGGPQALTRLFTEIGPHLKHIPVLITQHMPPTFTAILAEHVGRAAGLPAAEGTDGTVVQPGHIYVAPGGLHMLVEKTAAGVVLRLSDAPPVNFCKPAVDPMFTAISAAYRQGVLALVLTGMGSDGAKGGGVVADAGGSVIVQDEETSVVWGMPGATATAGNACEILPLDGIGRKVVRLVEGGRR</sequence>
<reference evidence="9 10" key="1">
    <citation type="submission" date="2023-07" db="EMBL/GenBank/DDBJ databases">
        <title>Genomic Encyclopedia of Type Strains, Phase IV (KMG-IV): sequencing the most valuable type-strain genomes for metagenomic binning, comparative biology and taxonomic classification.</title>
        <authorList>
            <person name="Goeker M."/>
        </authorList>
    </citation>
    <scope>NUCLEOTIDE SEQUENCE [LARGE SCALE GENOMIC DNA]</scope>
    <source>
        <strain evidence="9 10">DSM 3770</strain>
    </source>
</reference>
<feature type="domain" description="Response regulatory" evidence="7">
    <location>
        <begin position="18"/>
        <end position="136"/>
    </location>
</feature>
<comment type="function">
    <text evidence="4">Involved in chemotaxis. Part of a chemotaxis signal transduction system that modulates chemotaxis in response to various stimuli. Catalyzes the demethylation of specific methylglutamate residues introduced into the chemoreceptors (methyl-accepting chemotaxis proteins or MCP) by CheR. Also mediates the irreversible deamidation of specific glutamine residues to glutamic acid.</text>
</comment>
<feature type="active site" evidence="4 5">
    <location>
        <position position="239"/>
    </location>
</feature>
<dbReference type="HAMAP" id="MF_00099">
    <property type="entry name" value="CheB_chemtxs"/>
    <property type="match status" value="1"/>
</dbReference>
<evidence type="ECO:0000313" key="9">
    <source>
        <dbReference type="EMBL" id="MDQ0506697.1"/>
    </source>
</evidence>
<dbReference type="SUPFAM" id="SSF52738">
    <property type="entry name" value="Methylesterase CheB, C-terminal domain"/>
    <property type="match status" value="1"/>
</dbReference>
<dbReference type="PANTHER" id="PTHR42872">
    <property type="entry name" value="PROTEIN-GLUTAMATE METHYLESTERASE/PROTEIN-GLUTAMINE GLUTAMINASE"/>
    <property type="match status" value="1"/>
</dbReference>
<evidence type="ECO:0000256" key="3">
    <source>
        <dbReference type="ARBA" id="ARBA00048267"/>
    </source>
</evidence>
<evidence type="ECO:0000259" key="8">
    <source>
        <dbReference type="PROSITE" id="PS50122"/>
    </source>
</evidence>
<name>A0ABU0LHT3_XANAG</name>
<dbReference type="PROSITE" id="PS50110">
    <property type="entry name" value="RESPONSE_REGULATORY"/>
    <property type="match status" value="1"/>
</dbReference>
<feature type="active site" evidence="4 5">
    <location>
        <position position="335"/>
    </location>
</feature>
<dbReference type="PANTHER" id="PTHR42872:SF3">
    <property type="entry name" value="PROTEIN-GLUTAMATE METHYLESTERASE_PROTEIN-GLUTAMINE GLUTAMINASE 1"/>
    <property type="match status" value="1"/>
</dbReference>
<comment type="catalytic activity">
    <reaction evidence="3 4">
        <text>[protein]-L-glutamate 5-O-methyl ester + H2O = L-glutamyl-[protein] + methanol + H(+)</text>
        <dbReference type="Rhea" id="RHEA:23236"/>
        <dbReference type="Rhea" id="RHEA-COMP:10208"/>
        <dbReference type="Rhea" id="RHEA-COMP:10311"/>
        <dbReference type="ChEBI" id="CHEBI:15377"/>
        <dbReference type="ChEBI" id="CHEBI:15378"/>
        <dbReference type="ChEBI" id="CHEBI:17790"/>
        <dbReference type="ChEBI" id="CHEBI:29973"/>
        <dbReference type="ChEBI" id="CHEBI:82795"/>
        <dbReference type="EC" id="3.1.1.61"/>
    </reaction>
</comment>
<keyword evidence="4" id="KW-0963">Cytoplasm</keyword>